<protein>
    <submittedName>
        <fullName evidence="2">Uncharacterized protein</fullName>
    </submittedName>
</protein>
<keyword evidence="3" id="KW-1185">Reference proteome</keyword>
<name>A0ABR1TC09_9PEZI</name>
<organism evidence="2 3">
    <name type="scientific">Apiospora rasikravindrae</name>
    <dbReference type="NCBI Taxonomy" id="990691"/>
    <lineage>
        <taxon>Eukaryota</taxon>
        <taxon>Fungi</taxon>
        <taxon>Dikarya</taxon>
        <taxon>Ascomycota</taxon>
        <taxon>Pezizomycotina</taxon>
        <taxon>Sordariomycetes</taxon>
        <taxon>Xylariomycetidae</taxon>
        <taxon>Amphisphaeriales</taxon>
        <taxon>Apiosporaceae</taxon>
        <taxon>Apiospora</taxon>
    </lineage>
</organism>
<dbReference type="EMBL" id="JAQQWK010000003">
    <property type="protein sequence ID" value="KAK8044147.1"/>
    <property type="molecule type" value="Genomic_DNA"/>
</dbReference>
<evidence type="ECO:0000256" key="1">
    <source>
        <dbReference type="SAM" id="MobiDB-lite"/>
    </source>
</evidence>
<evidence type="ECO:0000313" key="3">
    <source>
        <dbReference type="Proteomes" id="UP001444661"/>
    </source>
</evidence>
<accession>A0ABR1TC09</accession>
<sequence>MMTIRDVDDEGRRVRLGSRQGNREMDRARPSPLDCVRTVSVLSGIPAIQRHEAPRSCSYRLCLFKPYRQREMGNTSASAIPSVGQGNFRTIWRRQHRSGGELDLVDHLKGPVTAILHQL</sequence>
<evidence type="ECO:0000313" key="2">
    <source>
        <dbReference type="EMBL" id="KAK8044147.1"/>
    </source>
</evidence>
<gene>
    <name evidence="2" type="ORF">PG993_004171</name>
</gene>
<proteinExistence type="predicted"/>
<reference evidence="2 3" key="1">
    <citation type="submission" date="2023-01" db="EMBL/GenBank/DDBJ databases">
        <title>Analysis of 21 Apiospora genomes using comparative genomics revels a genus with tremendous synthesis potential of carbohydrate active enzymes and secondary metabolites.</title>
        <authorList>
            <person name="Sorensen T."/>
        </authorList>
    </citation>
    <scope>NUCLEOTIDE SEQUENCE [LARGE SCALE GENOMIC DNA]</scope>
    <source>
        <strain evidence="2 3">CBS 33761</strain>
    </source>
</reference>
<comment type="caution">
    <text evidence="2">The sequence shown here is derived from an EMBL/GenBank/DDBJ whole genome shotgun (WGS) entry which is preliminary data.</text>
</comment>
<feature type="region of interest" description="Disordered" evidence="1">
    <location>
        <begin position="1"/>
        <end position="30"/>
    </location>
</feature>
<dbReference type="Proteomes" id="UP001444661">
    <property type="component" value="Unassembled WGS sequence"/>
</dbReference>